<comment type="caution">
    <text evidence="1">The sequence shown here is derived from an EMBL/GenBank/DDBJ whole genome shotgun (WGS) entry which is preliminary data.</text>
</comment>
<protein>
    <submittedName>
        <fullName evidence="1">Uncharacterized protein</fullName>
    </submittedName>
</protein>
<proteinExistence type="predicted"/>
<reference evidence="1 2" key="1">
    <citation type="submission" date="2020-02" db="EMBL/GenBank/DDBJ databases">
        <authorList>
            <person name="Feng H."/>
        </authorList>
    </citation>
    <scope>NUCLEOTIDE SEQUENCE [LARGE SCALE GENOMIC DNA]</scope>
    <source>
        <strain evidence="1 2">Gsoil 114</strain>
    </source>
</reference>
<organism evidence="1 2">
    <name type="scientific">Heyndrickxia ginsengihumi</name>
    <dbReference type="NCBI Taxonomy" id="363870"/>
    <lineage>
        <taxon>Bacteria</taxon>
        <taxon>Bacillati</taxon>
        <taxon>Bacillota</taxon>
        <taxon>Bacilli</taxon>
        <taxon>Bacillales</taxon>
        <taxon>Bacillaceae</taxon>
        <taxon>Heyndrickxia</taxon>
    </lineage>
</organism>
<accession>A0A6M0P5B1</accession>
<dbReference type="Proteomes" id="UP000476934">
    <property type="component" value="Unassembled WGS sequence"/>
</dbReference>
<dbReference type="EMBL" id="JAAIWK010000001">
    <property type="protein sequence ID" value="NEY18498.1"/>
    <property type="molecule type" value="Genomic_DNA"/>
</dbReference>
<dbReference type="AlphaFoldDB" id="A0A6M0P5B1"/>
<reference evidence="1 2" key="2">
    <citation type="submission" date="2020-03" db="EMBL/GenBank/DDBJ databases">
        <title>Bacillus aquiflavi sp. nov., isolated from yellow water of strong flavor Chinese baijiu in Yibin region of China.</title>
        <authorList>
            <person name="Xie J."/>
        </authorList>
    </citation>
    <scope>NUCLEOTIDE SEQUENCE [LARGE SCALE GENOMIC DNA]</scope>
    <source>
        <strain evidence="1 2">Gsoil 114</strain>
    </source>
</reference>
<dbReference type="RefSeq" id="WP_161783347.1">
    <property type="nucleotide sequence ID" value="NZ_JAAIWK010000001.1"/>
</dbReference>
<evidence type="ECO:0000313" key="1">
    <source>
        <dbReference type="EMBL" id="NEY18498.1"/>
    </source>
</evidence>
<keyword evidence="2" id="KW-1185">Reference proteome</keyword>
<evidence type="ECO:0000313" key="2">
    <source>
        <dbReference type="Proteomes" id="UP000476934"/>
    </source>
</evidence>
<name>A0A6M0P5B1_9BACI</name>
<sequence>MEKANKRTLSDFVYGDQFKIKAYLNYLFNQLNNRAQKQVDNLVYPNK</sequence>
<gene>
    <name evidence="1" type="ORF">G4D61_00760</name>
</gene>